<reference evidence="4 5" key="1">
    <citation type="journal article" date="2016" name="Mol. Biol. Evol.">
        <title>Comparative Genomics of Early-Diverging Mushroom-Forming Fungi Provides Insights into the Origins of Lignocellulose Decay Capabilities.</title>
        <authorList>
            <person name="Nagy L.G."/>
            <person name="Riley R."/>
            <person name="Tritt A."/>
            <person name="Adam C."/>
            <person name="Daum C."/>
            <person name="Floudas D."/>
            <person name="Sun H."/>
            <person name="Yadav J.S."/>
            <person name="Pangilinan J."/>
            <person name="Larsson K.H."/>
            <person name="Matsuura K."/>
            <person name="Barry K."/>
            <person name="Labutti K."/>
            <person name="Kuo R."/>
            <person name="Ohm R.A."/>
            <person name="Bhattacharya S.S."/>
            <person name="Shirouzu T."/>
            <person name="Yoshinaga Y."/>
            <person name="Martin F.M."/>
            <person name="Grigoriev I.V."/>
            <person name="Hibbett D.S."/>
        </authorList>
    </citation>
    <scope>NUCLEOTIDE SEQUENCE [LARGE SCALE GENOMIC DNA]</scope>
    <source>
        <strain evidence="4 5">CBS 109695</strain>
    </source>
</reference>
<gene>
    <name evidence="4" type="ORF">FIBSPDRAFT_898962</name>
</gene>
<keyword evidence="2" id="KW-0812">Transmembrane</keyword>
<dbReference type="GO" id="GO:0003924">
    <property type="term" value="F:GTPase activity"/>
    <property type="evidence" value="ECO:0007669"/>
    <property type="project" value="TreeGrafter"/>
</dbReference>
<keyword evidence="5" id="KW-1185">Reference proteome</keyword>
<dbReference type="InterPro" id="IPR046758">
    <property type="entry name" value="Sey1/RHD3-like_3HB"/>
</dbReference>
<dbReference type="OrthoDB" id="1597724at2759"/>
<evidence type="ECO:0000256" key="2">
    <source>
        <dbReference type="SAM" id="Phobius"/>
    </source>
</evidence>
<evidence type="ECO:0000256" key="1">
    <source>
        <dbReference type="SAM" id="MobiDB-lite"/>
    </source>
</evidence>
<feature type="transmembrane region" description="Helical" evidence="2">
    <location>
        <begin position="649"/>
        <end position="668"/>
    </location>
</feature>
<evidence type="ECO:0000313" key="4">
    <source>
        <dbReference type="EMBL" id="KZP11507.1"/>
    </source>
</evidence>
<feature type="transmembrane region" description="Helical" evidence="2">
    <location>
        <begin position="674"/>
        <end position="696"/>
    </location>
</feature>
<dbReference type="PANTHER" id="PTHR45923">
    <property type="entry name" value="PROTEIN SEY1"/>
    <property type="match status" value="1"/>
</dbReference>
<dbReference type="Pfam" id="PF20428">
    <property type="entry name" value="Sey1_3HB"/>
    <property type="match status" value="1"/>
</dbReference>
<feature type="domain" description="Sey1/RHD3-like three-helix bundle" evidence="3">
    <location>
        <begin position="358"/>
        <end position="700"/>
    </location>
</feature>
<dbReference type="InterPro" id="IPR008803">
    <property type="entry name" value="RHD3/Sey1"/>
</dbReference>
<keyword evidence="2" id="KW-0472">Membrane</keyword>
<proteinExistence type="predicted"/>
<dbReference type="PANTHER" id="PTHR45923:SF2">
    <property type="entry name" value="PROTEIN SEY1"/>
    <property type="match status" value="1"/>
</dbReference>
<dbReference type="EMBL" id="KV417662">
    <property type="protein sequence ID" value="KZP11507.1"/>
    <property type="molecule type" value="Genomic_DNA"/>
</dbReference>
<dbReference type="GO" id="GO:0016320">
    <property type="term" value="P:endoplasmic reticulum membrane fusion"/>
    <property type="evidence" value="ECO:0007669"/>
    <property type="project" value="TreeGrafter"/>
</dbReference>
<organism evidence="4 5">
    <name type="scientific">Athelia psychrophila</name>
    <dbReference type="NCBI Taxonomy" id="1759441"/>
    <lineage>
        <taxon>Eukaryota</taxon>
        <taxon>Fungi</taxon>
        <taxon>Dikarya</taxon>
        <taxon>Basidiomycota</taxon>
        <taxon>Agaricomycotina</taxon>
        <taxon>Agaricomycetes</taxon>
        <taxon>Agaricomycetidae</taxon>
        <taxon>Atheliales</taxon>
        <taxon>Atheliaceae</taxon>
        <taxon>Athelia</taxon>
    </lineage>
</organism>
<sequence>MSSCPTSPSLESIASSALSTFDEDFNLDPMLLYPIVHIESPTMSEPVDDARDRVHIHTHREDWLRFQAGEQRDILDSAPEAIDRHARFFLPVGNIYFLIEDTLYSVPRAPFERHSSTAFTGKGLTEDGPLVLEDVKAAHFDHLLSILYPSEYGSAVYTASTVDEWTAILHLAVRWGFQSISTLSIMQLTPIATDIDKIVLGRQYEINPWLHEAFTAVCMREQSVTKEEGRRMRVDDIIEISAMRQLFRQGTQSTQVPPLSIGEVCAGFDLLQFVSLPTALGAAIAGDSNIAPHPASSIPNGALPTDPCAAQSRPTLDPVSNPIQSRSGSNTAVPPEPAMPPVSEEAGSADTYREAAALFLGPLNYLRKSGLAQLKEEMLDVLEGRNYHFAGIVAKARECCETRFTTRAQEAILEASGWTWDDEMTLLSGEVTSVGGQCRKEKIKKMLDLIERNFKQQISEPVTSALHKADPRMWDMVLTSFKETLEECESTYLANAKSCHCAAEENSTALATLRKRAWLALRAKVDEQTADDAILSKLRGHFEMRFRYDEHGALRVWKPQDDIDGAFKRARDQTLELFQLYSKISPVDNSHAYILPPDAAALLLLEEGFDFDTTLTVLTDQKKVHLAVKFRRDAHAYYFDAKYGQVASMVKNVVCVYGVLAVPSLLWWDESTAMMFHFNMLCFTLLVTACVTSQVWHKLQFRKSKEHVEQWGQQHRIHAVTGGNCKPLISS</sequence>
<evidence type="ECO:0000313" key="5">
    <source>
        <dbReference type="Proteomes" id="UP000076532"/>
    </source>
</evidence>
<dbReference type="Proteomes" id="UP000076532">
    <property type="component" value="Unassembled WGS sequence"/>
</dbReference>
<dbReference type="AlphaFoldDB" id="A0A166ADV8"/>
<feature type="compositionally biased region" description="Polar residues" evidence="1">
    <location>
        <begin position="321"/>
        <end position="332"/>
    </location>
</feature>
<dbReference type="STRING" id="436010.A0A166ADV8"/>
<protein>
    <submittedName>
        <fullName evidence="4">RHD3-domain-containing protein</fullName>
    </submittedName>
</protein>
<keyword evidence="2" id="KW-1133">Transmembrane helix</keyword>
<accession>A0A166ADV8</accession>
<dbReference type="GO" id="GO:0005783">
    <property type="term" value="C:endoplasmic reticulum"/>
    <property type="evidence" value="ECO:0007669"/>
    <property type="project" value="TreeGrafter"/>
</dbReference>
<feature type="region of interest" description="Disordered" evidence="1">
    <location>
        <begin position="295"/>
        <end position="347"/>
    </location>
</feature>
<evidence type="ECO:0000259" key="3">
    <source>
        <dbReference type="Pfam" id="PF20428"/>
    </source>
</evidence>
<name>A0A166ADV8_9AGAM</name>